<evidence type="ECO:0008006" key="3">
    <source>
        <dbReference type="Google" id="ProtNLM"/>
    </source>
</evidence>
<dbReference type="OrthoDB" id="2753218at2759"/>
<dbReference type="AlphaFoldDB" id="A0A2G8SHK0"/>
<evidence type="ECO:0000313" key="2">
    <source>
        <dbReference type="Proteomes" id="UP000230002"/>
    </source>
</evidence>
<protein>
    <recommendedName>
        <fullName evidence="3">F-box domain-containing protein</fullName>
    </recommendedName>
</protein>
<dbReference type="Proteomes" id="UP000230002">
    <property type="component" value="Unassembled WGS sequence"/>
</dbReference>
<keyword evidence="2" id="KW-1185">Reference proteome</keyword>
<name>A0A2G8SHK0_9APHY</name>
<gene>
    <name evidence="1" type="ORF">GSI_04693</name>
</gene>
<comment type="caution">
    <text evidence="1">The sequence shown here is derived from an EMBL/GenBank/DDBJ whole genome shotgun (WGS) entry which is preliminary data.</text>
</comment>
<reference evidence="1 2" key="1">
    <citation type="journal article" date="2015" name="Sci. Rep.">
        <title>Chromosome-level genome map provides insights into diverse defense mechanisms in the medicinal fungus Ganoderma sinense.</title>
        <authorList>
            <person name="Zhu Y."/>
            <person name="Xu J."/>
            <person name="Sun C."/>
            <person name="Zhou S."/>
            <person name="Xu H."/>
            <person name="Nelson D.R."/>
            <person name="Qian J."/>
            <person name="Song J."/>
            <person name="Luo H."/>
            <person name="Xiang L."/>
            <person name="Li Y."/>
            <person name="Xu Z."/>
            <person name="Ji A."/>
            <person name="Wang L."/>
            <person name="Lu S."/>
            <person name="Hayward A."/>
            <person name="Sun W."/>
            <person name="Li X."/>
            <person name="Schwartz D.C."/>
            <person name="Wang Y."/>
            <person name="Chen S."/>
        </authorList>
    </citation>
    <scope>NUCLEOTIDE SEQUENCE [LARGE SCALE GENOMIC DNA]</scope>
    <source>
        <strain evidence="1 2">ZZ0214-1</strain>
    </source>
</reference>
<evidence type="ECO:0000313" key="1">
    <source>
        <dbReference type="EMBL" id="PIL33243.1"/>
    </source>
</evidence>
<sequence length="717" mass="80236">MLRLPVWDLVLIGDPGGDLEADYTTFLLHATVCHVFRIQHLSFSTPRTQRSPPSKFASSNSAILMEQGSSNIFLPPDFASPLSAADRASLEGLSKDEIQAWALRKSEEYRLLSYDMLSLHNAAAPIHTLPVELLRKIFSMTWTQWSRKGLRPISVCRRWRTVYLATTEFWAEALAALGPTFIERGHHGGQTFSISDPGYSDMRPPPQFATMLLDRSWPCPIKLHARWEALRGAPILPTQFVLHTTVFPHPIHVVGLTIATTLLYLHDLYRVLNVGIPALEELDVRAREMEPPDLVRTLLTLPPVPDGNLPCLRILHLDPAIFFPLVAVRALENVYLGSAQGEDAPWTHPAESESRSLIRVLSRCHKLESLHLEAYERSRWWPPLGDGASGTVQLPSLKKLSFGSDIETVEAYAHSVLAALDPCIPSTASVHRGPLTPDWPDNLPEFMPDYLVEHHPFDTVILSIATSYPRGRKWSIHCLAGGSPRLEVWFKATQTLGELGIEHVFRTAHVTHLEIIQDFRTHPRSFTRTSKPSTLVDDWAATLRAFPHLTHLTVRGADTPDAVVDVLGADAGHSHSELLASGRPLCPALRYVTVGWRVPREIVPEEADSSCDPATYRKHQDVGPRVEQRCSVLQLAFERRTSMKAQGLHALEFYEYELRGDDAYGVAGEFGELISGSRRDDSDLPCLERLREVVGGPVVYRGYLLKTAVERQWNANI</sequence>
<organism evidence="1 2">
    <name type="scientific">Ganoderma sinense ZZ0214-1</name>
    <dbReference type="NCBI Taxonomy" id="1077348"/>
    <lineage>
        <taxon>Eukaryota</taxon>
        <taxon>Fungi</taxon>
        <taxon>Dikarya</taxon>
        <taxon>Basidiomycota</taxon>
        <taxon>Agaricomycotina</taxon>
        <taxon>Agaricomycetes</taxon>
        <taxon>Polyporales</taxon>
        <taxon>Polyporaceae</taxon>
        <taxon>Ganoderma</taxon>
    </lineage>
</organism>
<accession>A0A2G8SHK0</accession>
<proteinExistence type="predicted"/>
<dbReference type="EMBL" id="AYKW01000008">
    <property type="protein sequence ID" value="PIL33243.1"/>
    <property type="molecule type" value="Genomic_DNA"/>
</dbReference>